<dbReference type="Proteomes" id="UP000184604">
    <property type="component" value="Chromosome"/>
</dbReference>
<sequence length="256" mass="30985">MGYLVERDSEGRLIYVCDSFLTSREKAVYDNLLLDLENDIPKIEEGLKKEYGKSVLYKYFLGKCLSDFLEKYKINDSERRKFWDEIKDFATQEVRKRDDGSVSKRRSFYEQCYVLSQYNIEVVQKLSWRQWQDLLDRVSNREDERIFEWLRNISEKIREDDWREFEKALHLYLKSKDTSVFSDDELFEIYNTLFAMSIYWRIAFARFSKDFPNSAKIKSKTRRSKKYQSACFQIKKEKRKPLDDVIFAEAFDIAMK</sequence>
<keyword evidence="1" id="KW-0347">Helicase</keyword>
<keyword evidence="1" id="KW-0547">Nucleotide-binding</keyword>
<reference evidence="1 2" key="1">
    <citation type="submission" date="2016-12" db="EMBL/GenBank/DDBJ databases">
        <title>Complete genome sequence of Clostridium kluyveri JZZ isolated from the pit mud of a Chinese flavor liquor-making factory.</title>
        <authorList>
            <person name="Wang Y."/>
        </authorList>
    </citation>
    <scope>NUCLEOTIDE SEQUENCE [LARGE SCALE GENOMIC DNA]</scope>
    <source>
        <strain evidence="1 2">JZZ</strain>
    </source>
</reference>
<evidence type="ECO:0000313" key="1">
    <source>
        <dbReference type="EMBL" id="APM39903.1"/>
    </source>
</evidence>
<dbReference type="GO" id="GO:0004386">
    <property type="term" value="F:helicase activity"/>
    <property type="evidence" value="ECO:0007669"/>
    <property type="project" value="UniProtKB-KW"/>
</dbReference>
<evidence type="ECO:0000313" key="2">
    <source>
        <dbReference type="Proteomes" id="UP000184604"/>
    </source>
</evidence>
<gene>
    <name evidence="1" type="ORF">BS101_14785</name>
</gene>
<keyword evidence="1" id="KW-0067">ATP-binding</keyword>
<dbReference type="EMBL" id="CP018335">
    <property type="protein sequence ID" value="APM39903.1"/>
    <property type="molecule type" value="Genomic_DNA"/>
</dbReference>
<accession>A0A1L5FAA9</accession>
<dbReference type="OrthoDB" id="2452874at2"/>
<name>A0A1L5FAA9_CLOKL</name>
<proteinExistence type="predicted"/>
<dbReference type="AlphaFoldDB" id="A0A1L5FAA9"/>
<protein>
    <submittedName>
        <fullName evidence="1">ATP-dependent helicase</fullName>
    </submittedName>
</protein>
<organism evidence="1 2">
    <name type="scientific">Clostridium kluyveri</name>
    <dbReference type="NCBI Taxonomy" id="1534"/>
    <lineage>
        <taxon>Bacteria</taxon>
        <taxon>Bacillati</taxon>
        <taxon>Bacillota</taxon>
        <taxon>Clostridia</taxon>
        <taxon>Eubacteriales</taxon>
        <taxon>Clostridiaceae</taxon>
        <taxon>Clostridium</taxon>
    </lineage>
</organism>
<dbReference type="RefSeq" id="WP_073539518.1">
    <property type="nucleotide sequence ID" value="NZ_CP018335.1"/>
</dbReference>
<keyword evidence="1" id="KW-0378">Hydrolase</keyword>